<dbReference type="AlphaFoldDB" id="A5G5X1"/>
<evidence type="ECO:0000313" key="2">
    <source>
        <dbReference type="Proteomes" id="UP000006695"/>
    </source>
</evidence>
<keyword evidence="2" id="KW-1185">Reference proteome</keyword>
<dbReference type="HOGENOM" id="CLU_2167363_0_0_7"/>
<name>A5G5X1_GEOUR</name>
<dbReference type="EMBL" id="CP000698">
    <property type="protein sequence ID" value="ABQ27189.1"/>
    <property type="molecule type" value="Genomic_DNA"/>
</dbReference>
<organism evidence="1 2">
    <name type="scientific">Geotalea uraniireducens (strain Rf4)</name>
    <name type="common">Geobacter uraniireducens</name>
    <dbReference type="NCBI Taxonomy" id="351605"/>
    <lineage>
        <taxon>Bacteria</taxon>
        <taxon>Pseudomonadati</taxon>
        <taxon>Thermodesulfobacteriota</taxon>
        <taxon>Desulfuromonadia</taxon>
        <taxon>Geobacterales</taxon>
        <taxon>Geobacteraceae</taxon>
        <taxon>Geotalea</taxon>
    </lineage>
</organism>
<protein>
    <submittedName>
        <fullName evidence="1">Uncharacterized protein</fullName>
    </submittedName>
</protein>
<dbReference type="KEGG" id="gur:Gura_3017"/>
<dbReference type="Proteomes" id="UP000006695">
    <property type="component" value="Chromosome"/>
</dbReference>
<reference evidence="1 2" key="1">
    <citation type="submission" date="2007-05" db="EMBL/GenBank/DDBJ databases">
        <title>Complete sequence of Geobacter uraniireducens Rf4.</title>
        <authorList>
            <consortium name="US DOE Joint Genome Institute"/>
            <person name="Copeland A."/>
            <person name="Lucas S."/>
            <person name="Lapidus A."/>
            <person name="Barry K."/>
            <person name="Detter J.C."/>
            <person name="Glavina del Rio T."/>
            <person name="Hammon N."/>
            <person name="Israni S."/>
            <person name="Dalin E."/>
            <person name="Tice H."/>
            <person name="Pitluck S."/>
            <person name="Chertkov O."/>
            <person name="Brettin T."/>
            <person name="Bruce D."/>
            <person name="Han C."/>
            <person name="Schmutz J."/>
            <person name="Larimer F."/>
            <person name="Land M."/>
            <person name="Hauser L."/>
            <person name="Kyrpides N."/>
            <person name="Mikhailova N."/>
            <person name="Shelobolina E."/>
            <person name="Aklujkar M."/>
            <person name="Lovley D."/>
            <person name="Richardson P."/>
        </authorList>
    </citation>
    <scope>NUCLEOTIDE SEQUENCE [LARGE SCALE GENOMIC DNA]</scope>
    <source>
        <strain evidence="1 2">Rf4</strain>
    </source>
</reference>
<evidence type="ECO:0000313" key="1">
    <source>
        <dbReference type="EMBL" id="ABQ27189.1"/>
    </source>
</evidence>
<dbReference type="STRING" id="351605.Gura_3017"/>
<proteinExistence type="predicted"/>
<gene>
    <name evidence="1" type="ordered locus">Gura_3017</name>
</gene>
<dbReference type="RefSeq" id="WP_011939858.1">
    <property type="nucleotide sequence ID" value="NC_009483.1"/>
</dbReference>
<sequence>MAVVLLDYSGNQTTISYPTFKGSDDSYLVTAKGGKVEGDGGVLLEIPEGALVGPTVIRITPVTEAELPHPVPARGKYLGAVNVDTGGINVRKEVKISIPLPEGFDPNKRK</sequence>
<accession>A5G5X1</accession>